<sequence>MFNVLYLRGTPVVQQRRDSLVKQGMTTGDGKLRRSSSESAVGLKRLEIEQENKEAQYMQFTGTEDSREADDTDHVADGTDPRYNWADPNTNTYEWDDIAEHDGYHDDHLPRFHANLAAASGTARRATALL</sequence>
<evidence type="ECO:0000313" key="2">
    <source>
        <dbReference type="EMBL" id="KNC87115.1"/>
    </source>
</evidence>
<dbReference type="GeneID" id="25901242"/>
<dbReference type="EMBL" id="KQ241622">
    <property type="protein sequence ID" value="KNC87115.1"/>
    <property type="molecule type" value="Genomic_DNA"/>
</dbReference>
<dbReference type="AlphaFoldDB" id="A0A0L0GDN8"/>
<protein>
    <submittedName>
        <fullName evidence="2">Uncharacterized protein</fullName>
    </submittedName>
</protein>
<gene>
    <name evidence="2" type="ORF">SARC_00738</name>
</gene>
<evidence type="ECO:0000313" key="3">
    <source>
        <dbReference type="Proteomes" id="UP000054560"/>
    </source>
</evidence>
<evidence type="ECO:0000256" key="1">
    <source>
        <dbReference type="SAM" id="MobiDB-lite"/>
    </source>
</evidence>
<organism evidence="2 3">
    <name type="scientific">Sphaeroforma arctica JP610</name>
    <dbReference type="NCBI Taxonomy" id="667725"/>
    <lineage>
        <taxon>Eukaryota</taxon>
        <taxon>Ichthyosporea</taxon>
        <taxon>Ichthyophonida</taxon>
        <taxon>Sphaeroforma</taxon>
    </lineage>
</organism>
<dbReference type="RefSeq" id="XP_014161017.1">
    <property type="nucleotide sequence ID" value="XM_014305542.1"/>
</dbReference>
<reference evidence="2 3" key="1">
    <citation type="submission" date="2011-02" db="EMBL/GenBank/DDBJ databases">
        <title>The Genome Sequence of Sphaeroforma arctica JP610.</title>
        <authorList>
            <consortium name="The Broad Institute Genome Sequencing Platform"/>
            <person name="Russ C."/>
            <person name="Cuomo C."/>
            <person name="Young S.K."/>
            <person name="Zeng Q."/>
            <person name="Gargeya S."/>
            <person name="Alvarado L."/>
            <person name="Berlin A."/>
            <person name="Chapman S.B."/>
            <person name="Chen Z."/>
            <person name="Freedman E."/>
            <person name="Gellesch M."/>
            <person name="Goldberg J."/>
            <person name="Griggs A."/>
            <person name="Gujja S."/>
            <person name="Heilman E."/>
            <person name="Heiman D."/>
            <person name="Howarth C."/>
            <person name="Mehta T."/>
            <person name="Neiman D."/>
            <person name="Pearson M."/>
            <person name="Roberts A."/>
            <person name="Saif S."/>
            <person name="Shea T."/>
            <person name="Shenoy N."/>
            <person name="Sisk P."/>
            <person name="Stolte C."/>
            <person name="Sykes S."/>
            <person name="White J."/>
            <person name="Yandava C."/>
            <person name="Burger G."/>
            <person name="Gray M.W."/>
            <person name="Holland P.W.H."/>
            <person name="King N."/>
            <person name="Lang F.B.F."/>
            <person name="Roger A.J."/>
            <person name="Ruiz-Trillo I."/>
            <person name="Haas B."/>
            <person name="Nusbaum C."/>
            <person name="Birren B."/>
        </authorList>
    </citation>
    <scope>NUCLEOTIDE SEQUENCE [LARGE SCALE GENOMIC DNA]</scope>
    <source>
        <strain evidence="2 3">JP610</strain>
    </source>
</reference>
<feature type="region of interest" description="Disordered" evidence="1">
    <location>
        <begin position="62"/>
        <end position="85"/>
    </location>
</feature>
<keyword evidence="3" id="KW-1185">Reference proteome</keyword>
<dbReference type="Proteomes" id="UP000054560">
    <property type="component" value="Unassembled WGS sequence"/>
</dbReference>
<name>A0A0L0GDN8_9EUKA</name>
<accession>A0A0L0GDN8</accession>
<proteinExistence type="predicted"/>